<evidence type="ECO:0000313" key="4">
    <source>
        <dbReference type="Proteomes" id="UP000271590"/>
    </source>
</evidence>
<proteinExistence type="predicted"/>
<dbReference type="Proteomes" id="UP000271590">
    <property type="component" value="Unassembled WGS sequence"/>
</dbReference>
<protein>
    <recommendedName>
        <fullName evidence="5">Hemolysin type calcium-binding protein</fullName>
    </recommendedName>
</protein>
<dbReference type="SUPFAM" id="SSF51120">
    <property type="entry name" value="beta-Roll"/>
    <property type="match status" value="1"/>
</dbReference>
<dbReference type="GO" id="GO:0005509">
    <property type="term" value="F:calcium ion binding"/>
    <property type="evidence" value="ECO:0007669"/>
    <property type="project" value="InterPro"/>
</dbReference>
<dbReference type="Proteomes" id="UP000271137">
    <property type="component" value="Unassembled WGS sequence"/>
</dbReference>
<dbReference type="InterPro" id="IPR001343">
    <property type="entry name" value="Hemolysn_Ca-bd"/>
</dbReference>
<evidence type="ECO:0000313" key="2">
    <source>
        <dbReference type="EMBL" id="RSZ44461.1"/>
    </source>
</evidence>
<organism evidence="1 4">
    <name type="scientific">Variovorax beijingensis</name>
    <dbReference type="NCBI Taxonomy" id="2496117"/>
    <lineage>
        <taxon>Bacteria</taxon>
        <taxon>Pseudomonadati</taxon>
        <taxon>Pseudomonadota</taxon>
        <taxon>Betaproteobacteria</taxon>
        <taxon>Burkholderiales</taxon>
        <taxon>Comamonadaceae</taxon>
        <taxon>Variovorax</taxon>
    </lineage>
</organism>
<evidence type="ECO:0008006" key="5">
    <source>
        <dbReference type="Google" id="ProtNLM"/>
    </source>
</evidence>
<evidence type="ECO:0000313" key="3">
    <source>
        <dbReference type="Proteomes" id="UP000271137"/>
    </source>
</evidence>
<dbReference type="AlphaFoldDB" id="A0A3P3EY16"/>
<accession>A0A3P3EY16</accession>
<dbReference type="InterPro" id="IPR011049">
    <property type="entry name" value="Serralysin-like_metalloprot_C"/>
</dbReference>
<reference evidence="2 3" key="2">
    <citation type="submission" date="2018-12" db="EMBL/GenBank/DDBJ databases">
        <title>The genome sequences of strain 502.</title>
        <authorList>
            <person name="Gao J."/>
            <person name="Sun J."/>
        </authorList>
    </citation>
    <scope>NUCLEOTIDE SEQUENCE [LARGE SCALE GENOMIC DNA]</scope>
    <source>
        <strain evidence="2 3">502</strain>
    </source>
</reference>
<keyword evidence="3" id="KW-1185">Reference proteome</keyword>
<reference evidence="1 4" key="1">
    <citation type="submission" date="2018-11" db="EMBL/GenBank/DDBJ databases">
        <title>The genome of Variovorax sp T529.</title>
        <authorList>
            <person name="Gao J."/>
        </authorList>
    </citation>
    <scope>NUCLEOTIDE SEQUENCE [LARGE SCALE GENOMIC DNA]</scope>
    <source>
        <strain evidence="1 4">T529</strain>
    </source>
</reference>
<sequence length="81" mass="8287">MDNASDVVTELGGEGNDTVLSSLTHTLVVNVENLRLNAAGAINATGNTLDNILYAGAGNNILNGLSGLDTASYFYVSVGRS</sequence>
<name>A0A3P3EY16_9BURK</name>
<gene>
    <name evidence="1" type="ORF">EH244_02950</name>
    <name evidence="2" type="ORF">EJO66_00385</name>
</gene>
<dbReference type="EMBL" id="RQXU01000002">
    <property type="protein sequence ID" value="RRH91195.1"/>
    <property type="molecule type" value="Genomic_DNA"/>
</dbReference>
<dbReference type="Pfam" id="PF00353">
    <property type="entry name" value="HemolysinCabind"/>
    <property type="match status" value="2"/>
</dbReference>
<evidence type="ECO:0000313" key="1">
    <source>
        <dbReference type="EMBL" id="RRH91195.1"/>
    </source>
</evidence>
<dbReference type="EMBL" id="RXFQ01000001">
    <property type="protein sequence ID" value="RSZ44461.1"/>
    <property type="molecule type" value="Genomic_DNA"/>
</dbReference>
<comment type="caution">
    <text evidence="1">The sequence shown here is derived from an EMBL/GenBank/DDBJ whole genome shotgun (WGS) entry which is preliminary data.</text>
</comment>
<dbReference type="RefSeq" id="WP_124956823.1">
    <property type="nucleotide sequence ID" value="NZ_RQXU01000002.1"/>
</dbReference>